<accession>A0A4R5XC72</accession>
<proteinExistence type="predicted"/>
<protein>
    <submittedName>
        <fullName evidence="1">Uncharacterized protein</fullName>
    </submittedName>
</protein>
<reference evidence="1 2" key="1">
    <citation type="submission" date="2019-01" db="EMBL/GenBank/DDBJ databases">
        <title>High-quality-draft genome sequences of five non-tuberculosis mycobacteriaceae isolated from a nosocomial environment.</title>
        <authorList>
            <person name="Tiago I."/>
            <person name="Alarico S."/>
            <person name="Pereira S.G."/>
            <person name="Coelho C."/>
            <person name="Maranha A."/>
            <person name="Empadinhas N."/>
        </authorList>
    </citation>
    <scope>NUCLEOTIDE SEQUENCE [LARGE SCALE GENOMIC DNA]</scope>
    <source>
        <strain evidence="1 2">22DIII</strain>
    </source>
</reference>
<dbReference type="RefSeq" id="WP_133413704.1">
    <property type="nucleotide sequence ID" value="NZ_SDLP01000002.1"/>
</dbReference>
<sequence length="137" mass="15441">MIDYEQFPGLDGFYLGDSFVLAITETPSKLMFSLGAVLTPEHPAYRPPRPGEHHCYRPADLTFSECTMVEWLHRSHRFFTDATGAKDLGNIDALVPGANSVLLEDDWGRVRVWGSRSNGYPRPRMKLQSDHDSSVSE</sequence>
<dbReference type="Proteomes" id="UP000294952">
    <property type="component" value="Unassembled WGS sequence"/>
</dbReference>
<name>A0A4R5XC72_9MYCO</name>
<evidence type="ECO:0000313" key="2">
    <source>
        <dbReference type="Proteomes" id="UP000294952"/>
    </source>
</evidence>
<organism evidence="1 2">
    <name type="scientific">Mycolicibacterium obuense</name>
    <dbReference type="NCBI Taxonomy" id="1807"/>
    <lineage>
        <taxon>Bacteria</taxon>
        <taxon>Bacillati</taxon>
        <taxon>Actinomycetota</taxon>
        <taxon>Actinomycetes</taxon>
        <taxon>Mycobacteriales</taxon>
        <taxon>Mycobacteriaceae</taxon>
        <taxon>Mycolicibacterium</taxon>
    </lineage>
</organism>
<gene>
    <name evidence="1" type="ORF">EUA04_11595</name>
</gene>
<evidence type="ECO:0000313" key="1">
    <source>
        <dbReference type="EMBL" id="TDL10522.1"/>
    </source>
</evidence>
<dbReference type="EMBL" id="SDLP01000002">
    <property type="protein sequence ID" value="TDL10522.1"/>
    <property type="molecule type" value="Genomic_DNA"/>
</dbReference>
<dbReference type="AlphaFoldDB" id="A0A4R5XC72"/>
<comment type="caution">
    <text evidence="1">The sequence shown here is derived from an EMBL/GenBank/DDBJ whole genome shotgun (WGS) entry which is preliminary data.</text>
</comment>